<dbReference type="GO" id="GO:0005975">
    <property type="term" value="P:carbohydrate metabolic process"/>
    <property type="evidence" value="ECO:0007669"/>
    <property type="project" value="InterPro"/>
</dbReference>
<evidence type="ECO:0000313" key="3">
    <source>
        <dbReference type="Proteomes" id="UP000000321"/>
    </source>
</evidence>
<dbReference type="PANTHER" id="PTHR30105:SF2">
    <property type="entry name" value="DIVERGENT POLYSACCHARIDE DEACETYLASE SUPERFAMILY"/>
    <property type="match status" value="1"/>
</dbReference>
<keyword evidence="1" id="KW-0472">Membrane</keyword>
<dbReference type="SUPFAM" id="SSF88713">
    <property type="entry name" value="Glycoside hydrolase/deacetylase"/>
    <property type="match status" value="1"/>
</dbReference>
<proteinExistence type="predicted"/>
<dbReference type="AlphaFoldDB" id="Q1YKA6"/>
<dbReference type="EMBL" id="AAPJ01000002">
    <property type="protein sequence ID" value="EAS50617.1"/>
    <property type="molecule type" value="Genomic_DNA"/>
</dbReference>
<dbReference type="BioCyc" id="AURANTIMONAS:SI859A1_00737-MONOMER"/>
<feature type="transmembrane region" description="Helical" evidence="1">
    <location>
        <begin position="31"/>
        <end position="51"/>
    </location>
</feature>
<evidence type="ECO:0000313" key="2">
    <source>
        <dbReference type="EMBL" id="EAS50617.1"/>
    </source>
</evidence>
<keyword evidence="1" id="KW-0812">Transmembrane</keyword>
<dbReference type="InterPro" id="IPR006837">
    <property type="entry name" value="Divergent_DAC"/>
</dbReference>
<protein>
    <submittedName>
        <fullName evidence="2">Possible divergent polysaccharide deacetylase</fullName>
    </submittedName>
</protein>
<dbReference type="PANTHER" id="PTHR30105">
    <property type="entry name" value="UNCHARACTERIZED YIBQ-RELATED"/>
    <property type="match status" value="1"/>
</dbReference>
<dbReference type="Gene3D" id="3.20.20.370">
    <property type="entry name" value="Glycoside hydrolase/deacetylase"/>
    <property type="match status" value="1"/>
</dbReference>
<dbReference type="InterPro" id="IPR011330">
    <property type="entry name" value="Glyco_hydro/deAcase_b/a-brl"/>
</dbReference>
<keyword evidence="3" id="KW-1185">Reference proteome</keyword>
<dbReference type="CDD" id="cd10936">
    <property type="entry name" value="CE4_DAC2"/>
    <property type="match status" value="1"/>
</dbReference>
<evidence type="ECO:0000256" key="1">
    <source>
        <dbReference type="SAM" id="Phobius"/>
    </source>
</evidence>
<comment type="caution">
    <text evidence="2">The sequence shown here is derived from an EMBL/GenBank/DDBJ whole genome shotgun (WGS) entry which is preliminary data.</text>
</comment>
<gene>
    <name evidence="2" type="ORF">SI859A1_00737</name>
</gene>
<dbReference type="Proteomes" id="UP000000321">
    <property type="component" value="Unassembled WGS sequence"/>
</dbReference>
<sequence length="384" mass="40272">MRSMRGPLYQPLGLDLDDGVIRRRRLSGASIGFACAATMIIAGSTAIALFGQPQPRMVDRFAVAASPEPAPTVVPASPAPVVREQLPVVISGSDTAPPPRGGVGFRVEDPQSLRQNPSTAHMPDDALIEDSAYGPLPARAPDGRRPYDVYAGAWSGKPGTRIAIVVGGLGISQTGTLNAIGSLPPGVTFGFSPSGNSLDRWMQEARRSGHELVLQVPLEPVGYPQVDPGEDTLTVDDAAAGDLSALHASLATITNYVGIMNYMGGRFVAEPAAMEALIAELGRRGLMFFDDASSLRSVAADTAQLQSVPAAVSDLSIDRSQDPADIRSQLDTLERIARAEGTAIGFASAFDVSVATIAKWIGEARGRGIEIVPLSALANDPERR</sequence>
<name>Q1YKA6_AURMS</name>
<dbReference type="HOGENOM" id="CLU_041643_0_0_5"/>
<reference evidence="2 3" key="1">
    <citation type="journal article" date="2008" name="Appl. Environ. Microbiol.">
        <title>Genomic insights into Mn(II) oxidation by the marine alphaproteobacterium Aurantimonas sp. strain SI85-9A1.</title>
        <authorList>
            <person name="Dick G.J."/>
            <person name="Podell S."/>
            <person name="Johnson H.A."/>
            <person name="Rivera-Espinoza Y."/>
            <person name="Bernier-Latmani R."/>
            <person name="McCarthy J.K."/>
            <person name="Torpey J.W."/>
            <person name="Clement B.G."/>
            <person name="Gaasterland T."/>
            <person name="Tebo B.M."/>
        </authorList>
    </citation>
    <scope>NUCLEOTIDE SEQUENCE [LARGE SCALE GENOMIC DNA]</scope>
    <source>
        <strain evidence="2 3">SI85-9A1</strain>
    </source>
</reference>
<accession>Q1YKA6</accession>
<dbReference type="Pfam" id="PF04748">
    <property type="entry name" value="Polysacc_deac_2"/>
    <property type="match status" value="1"/>
</dbReference>
<keyword evidence="1" id="KW-1133">Transmembrane helix</keyword>
<organism evidence="2 3">
    <name type="scientific">Aurantimonas manganoxydans (strain ATCC BAA-1229 / DSM 21871 / SI85-9A1)</name>
    <dbReference type="NCBI Taxonomy" id="287752"/>
    <lineage>
        <taxon>Bacteria</taxon>
        <taxon>Pseudomonadati</taxon>
        <taxon>Pseudomonadota</taxon>
        <taxon>Alphaproteobacteria</taxon>
        <taxon>Hyphomicrobiales</taxon>
        <taxon>Aurantimonadaceae</taxon>
        <taxon>Aurantimonas</taxon>
    </lineage>
</organism>